<gene>
    <name evidence="2" type="ORF">WMY93_015176</name>
</gene>
<keyword evidence="3" id="KW-1185">Reference proteome</keyword>
<name>A0AAW0P3P9_9GOBI</name>
<feature type="signal peptide" evidence="1">
    <location>
        <begin position="1"/>
        <end position="27"/>
    </location>
</feature>
<dbReference type="Proteomes" id="UP001460270">
    <property type="component" value="Unassembled WGS sequence"/>
</dbReference>
<keyword evidence="1" id="KW-0732">Signal</keyword>
<sequence length="95" mass="10453">MDKTCLSLRETAVVLLFWILLIQQILAGPVVPVGESLSQEGAVRVLRRTARMSPLWRVLNSKPLGAYCQNNNECSTGLCRAGYCATLHRSATFTS</sequence>
<evidence type="ECO:0000313" key="3">
    <source>
        <dbReference type="Proteomes" id="UP001460270"/>
    </source>
</evidence>
<comment type="caution">
    <text evidence="2">The sequence shown here is derived from an EMBL/GenBank/DDBJ whole genome shotgun (WGS) entry which is preliminary data.</text>
</comment>
<protein>
    <recommendedName>
        <fullName evidence="4">Liver-expressed antimicrobial peptide 2</fullName>
    </recommendedName>
</protein>
<organism evidence="2 3">
    <name type="scientific">Mugilogobius chulae</name>
    <name type="common">yellowstripe goby</name>
    <dbReference type="NCBI Taxonomy" id="88201"/>
    <lineage>
        <taxon>Eukaryota</taxon>
        <taxon>Metazoa</taxon>
        <taxon>Chordata</taxon>
        <taxon>Craniata</taxon>
        <taxon>Vertebrata</taxon>
        <taxon>Euteleostomi</taxon>
        <taxon>Actinopterygii</taxon>
        <taxon>Neopterygii</taxon>
        <taxon>Teleostei</taxon>
        <taxon>Neoteleostei</taxon>
        <taxon>Acanthomorphata</taxon>
        <taxon>Gobiaria</taxon>
        <taxon>Gobiiformes</taxon>
        <taxon>Gobioidei</taxon>
        <taxon>Gobiidae</taxon>
        <taxon>Gobionellinae</taxon>
        <taxon>Mugilogobius</taxon>
    </lineage>
</organism>
<dbReference type="AlphaFoldDB" id="A0AAW0P3P9"/>
<feature type="chain" id="PRO_5043676518" description="Liver-expressed antimicrobial peptide 2" evidence="1">
    <location>
        <begin position="28"/>
        <end position="95"/>
    </location>
</feature>
<reference evidence="3" key="1">
    <citation type="submission" date="2024-04" db="EMBL/GenBank/DDBJ databases">
        <title>Salinicola lusitanus LLJ914,a marine bacterium isolated from the Okinawa Trough.</title>
        <authorList>
            <person name="Li J."/>
        </authorList>
    </citation>
    <scope>NUCLEOTIDE SEQUENCE [LARGE SCALE GENOMIC DNA]</scope>
</reference>
<evidence type="ECO:0000313" key="2">
    <source>
        <dbReference type="EMBL" id="KAK7910492.1"/>
    </source>
</evidence>
<dbReference type="GO" id="GO:0042742">
    <property type="term" value="P:defense response to bacterium"/>
    <property type="evidence" value="ECO:0007669"/>
    <property type="project" value="InterPro"/>
</dbReference>
<dbReference type="PANTHER" id="PTHR21007">
    <property type="entry name" value="LIVER EXPRESSED ANTIMICROBIAL PEPTIDE 2"/>
    <property type="match status" value="1"/>
</dbReference>
<accession>A0AAW0P3P9</accession>
<dbReference type="PANTHER" id="PTHR21007:SF5">
    <property type="entry name" value="LIVER-EXPRESSED ANTIMICROBIAL PEPTIDE 2"/>
    <property type="match status" value="1"/>
</dbReference>
<proteinExistence type="predicted"/>
<evidence type="ECO:0000256" key="1">
    <source>
        <dbReference type="SAM" id="SignalP"/>
    </source>
</evidence>
<dbReference type="Gene3D" id="4.10.40.50">
    <property type="match status" value="1"/>
</dbReference>
<dbReference type="Pfam" id="PF07359">
    <property type="entry name" value="LEAP-2"/>
    <property type="match status" value="1"/>
</dbReference>
<dbReference type="EMBL" id="JBBPFD010000010">
    <property type="protein sequence ID" value="KAK7910492.1"/>
    <property type="molecule type" value="Genomic_DNA"/>
</dbReference>
<dbReference type="InterPro" id="IPR009955">
    <property type="entry name" value="LEAP-2"/>
</dbReference>
<evidence type="ECO:0008006" key="4">
    <source>
        <dbReference type="Google" id="ProtNLM"/>
    </source>
</evidence>
<dbReference type="GO" id="GO:0061844">
    <property type="term" value="P:antimicrobial humoral immune response mediated by antimicrobial peptide"/>
    <property type="evidence" value="ECO:0007669"/>
    <property type="project" value="TreeGrafter"/>
</dbReference>